<reference evidence="1" key="1">
    <citation type="submission" date="2021-05" db="EMBL/GenBank/DDBJ databases">
        <authorList>
            <person name="Pan Q."/>
            <person name="Jouanno E."/>
            <person name="Zahm M."/>
            <person name="Klopp C."/>
            <person name="Cabau C."/>
            <person name="Louis A."/>
            <person name="Berthelot C."/>
            <person name="Parey E."/>
            <person name="Roest Crollius H."/>
            <person name="Montfort J."/>
            <person name="Robinson-Rechavi M."/>
            <person name="Bouchez O."/>
            <person name="Lampietro C."/>
            <person name="Lopez Roques C."/>
            <person name="Donnadieu C."/>
            <person name="Postlethwait J."/>
            <person name="Bobe J."/>
            <person name="Dillon D."/>
            <person name="Chandos A."/>
            <person name="von Hippel F."/>
            <person name="Guiguen Y."/>
        </authorList>
    </citation>
    <scope>NUCLEOTIDE SEQUENCE</scope>
    <source>
        <strain evidence="1">YG-Jan2019</strain>
    </source>
</reference>
<name>A0ACC2G4F3_DALPE</name>
<keyword evidence="2" id="KW-1185">Reference proteome</keyword>
<organism evidence="1 2">
    <name type="scientific">Dallia pectoralis</name>
    <name type="common">Alaska blackfish</name>
    <dbReference type="NCBI Taxonomy" id="75939"/>
    <lineage>
        <taxon>Eukaryota</taxon>
        <taxon>Metazoa</taxon>
        <taxon>Chordata</taxon>
        <taxon>Craniata</taxon>
        <taxon>Vertebrata</taxon>
        <taxon>Euteleostomi</taxon>
        <taxon>Actinopterygii</taxon>
        <taxon>Neopterygii</taxon>
        <taxon>Teleostei</taxon>
        <taxon>Protacanthopterygii</taxon>
        <taxon>Esociformes</taxon>
        <taxon>Umbridae</taxon>
        <taxon>Dallia</taxon>
    </lineage>
</organism>
<evidence type="ECO:0000313" key="1">
    <source>
        <dbReference type="EMBL" id="KAJ7998343.1"/>
    </source>
</evidence>
<protein>
    <submittedName>
        <fullName evidence="1">Uncharacterized protein</fullName>
    </submittedName>
</protein>
<evidence type="ECO:0000313" key="2">
    <source>
        <dbReference type="Proteomes" id="UP001157502"/>
    </source>
</evidence>
<dbReference type="EMBL" id="CM055745">
    <property type="protein sequence ID" value="KAJ7998343.1"/>
    <property type="molecule type" value="Genomic_DNA"/>
</dbReference>
<comment type="caution">
    <text evidence="1">The sequence shown here is derived from an EMBL/GenBank/DDBJ whole genome shotgun (WGS) entry which is preliminary data.</text>
</comment>
<sequence>MTQVWQGSQKCFRRISTLFVDPFGATQQQIEQCRDVTRALVRKHYPAIGKWTCSTVGHPKQQDTTSCLCARTPCSTLWTRRVLPL</sequence>
<dbReference type="Proteomes" id="UP001157502">
    <property type="component" value="Chromosome 18"/>
</dbReference>
<accession>A0ACC2G4F3</accession>
<gene>
    <name evidence="1" type="ORF">DPEC_G00221710</name>
</gene>
<proteinExistence type="predicted"/>